<dbReference type="Pfam" id="PF03994">
    <property type="entry name" value="DUF350"/>
    <property type="match status" value="1"/>
</dbReference>
<feature type="transmembrane region" description="Helical" evidence="7">
    <location>
        <begin position="111"/>
        <end position="133"/>
    </location>
</feature>
<keyword evidence="4 7" id="KW-0812">Transmembrane</keyword>
<dbReference type="PANTHER" id="PTHR40043">
    <property type="entry name" value="UPF0719 INNER MEMBRANE PROTEIN YJFL"/>
    <property type="match status" value="1"/>
</dbReference>
<accession>A0ABU8B4S8</accession>
<dbReference type="RefSeq" id="WP_334477449.1">
    <property type="nucleotide sequence ID" value="NZ_JAZHRV010000001.1"/>
</dbReference>
<evidence type="ECO:0000256" key="4">
    <source>
        <dbReference type="ARBA" id="ARBA00022692"/>
    </source>
</evidence>
<comment type="caution">
    <text evidence="8">The sequence shown here is derived from an EMBL/GenBank/DDBJ whole genome shotgun (WGS) entry which is preliminary data.</text>
</comment>
<feature type="transmembrane region" description="Helical" evidence="7">
    <location>
        <begin position="6"/>
        <end position="29"/>
    </location>
</feature>
<dbReference type="PANTHER" id="PTHR40043:SF1">
    <property type="entry name" value="UPF0719 INNER MEMBRANE PROTEIN YJFL"/>
    <property type="match status" value="1"/>
</dbReference>
<protein>
    <submittedName>
        <fullName evidence="8">Membrane protein</fullName>
    </submittedName>
</protein>
<keyword evidence="6 7" id="KW-0472">Membrane</keyword>
<evidence type="ECO:0000256" key="6">
    <source>
        <dbReference type="ARBA" id="ARBA00023136"/>
    </source>
</evidence>
<sequence>MVLQSLAGLPAFLVYFCTAIVAVVAYLFVYTRVTAHNEFDLIRANEPAAAIALGLSLLGFVLPLVSAIAHSANVWDCMIWAAIAVVVQITVYFLVRVPVPNLSKRIAAGELAAAIWLGLASLAAGALNAASMIY</sequence>
<reference evidence="8 9" key="1">
    <citation type="submission" date="2024-02" db="EMBL/GenBank/DDBJ databases">
        <title>Adaptive strategies in a cosmopolitan and abundant soil bacterium.</title>
        <authorList>
            <person name="Carini P."/>
        </authorList>
    </citation>
    <scope>NUCLEOTIDE SEQUENCE [LARGE SCALE GENOMIC DNA]</scope>
    <source>
        <strain evidence="8 9">AZCC 1608</strain>
    </source>
</reference>
<organism evidence="8 9">
    <name type="scientific">Bradyrhizobium algeriense</name>
    <dbReference type="NCBI Taxonomy" id="634784"/>
    <lineage>
        <taxon>Bacteria</taxon>
        <taxon>Pseudomonadati</taxon>
        <taxon>Pseudomonadota</taxon>
        <taxon>Alphaproteobacteria</taxon>
        <taxon>Hyphomicrobiales</taxon>
        <taxon>Nitrobacteraceae</taxon>
        <taxon>Bradyrhizobium</taxon>
    </lineage>
</organism>
<feature type="transmembrane region" description="Helical" evidence="7">
    <location>
        <begin position="50"/>
        <end position="72"/>
    </location>
</feature>
<name>A0ABU8B4S8_9BRAD</name>
<proteinExistence type="inferred from homology"/>
<keyword evidence="5 7" id="KW-1133">Transmembrane helix</keyword>
<dbReference type="InterPro" id="IPR007140">
    <property type="entry name" value="DUF350"/>
</dbReference>
<keyword evidence="9" id="KW-1185">Reference proteome</keyword>
<evidence type="ECO:0000256" key="5">
    <source>
        <dbReference type="ARBA" id="ARBA00022989"/>
    </source>
</evidence>
<evidence type="ECO:0000313" key="8">
    <source>
        <dbReference type="EMBL" id="MEH2553058.1"/>
    </source>
</evidence>
<comment type="subcellular location">
    <subcellularLocation>
        <location evidence="1">Cell membrane</location>
        <topology evidence="1">Multi-pass membrane protein</topology>
    </subcellularLocation>
</comment>
<keyword evidence="3" id="KW-1003">Cell membrane</keyword>
<feature type="transmembrane region" description="Helical" evidence="7">
    <location>
        <begin position="78"/>
        <end position="99"/>
    </location>
</feature>
<evidence type="ECO:0000256" key="1">
    <source>
        <dbReference type="ARBA" id="ARBA00004651"/>
    </source>
</evidence>
<evidence type="ECO:0000256" key="7">
    <source>
        <dbReference type="SAM" id="Phobius"/>
    </source>
</evidence>
<dbReference type="EMBL" id="JAZHRV010000001">
    <property type="protein sequence ID" value="MEH2553058.1"/>
    <property type="molecule type" value="Genomic_DNA"/>
</dbReference>
<dbReference type="Proteomes" id="UP001364224">
    <property type="component" value="Unassembled WGS sequence"/>
</dbReference>
<evidence type="ECO:0000256" key="3">
    <source>
        <dbReference type="ARBA" id="ARBA00022475"/>
    </source>
</evidence>
<comment type="similarity">
    <text evidence="2">Belongs to the UPF0719 family.</text>
</comment>
<gene>
    <name evidence="8" type="ORF">V1286_000587</name>
</gene>
<evidence type="ECO:0000313" key="9">
    <source>
        <dbReference type="Proteomes" id="UP001364224"/>
    </source>
</evidence>
<evidence type="ECO:0000256" key="2">
    <source>
        <dbReference type="ARBA" id="ARBA00005779"/>
    </source>
</evidence>